<dbReference type="AlphaFoldDB" id="A0A9R1V491"/>
<reference evidence="2 3" key="1">
    <citation type="journal article" date="2017" name="Nat. Commun.">
        <title>Genome assembly with in vitro proximity ligation data and whole-genome triplication in lettuce.</title>
        <authorList>
            <person name="Reyes-Chin-Wo S."/>
            <person name="Wang Z."/>
            <person name="Yang X."/>
            <person name="Kozik A."/>
            <person name="Arikit S."/>
            <person name="Song C."/>
            <person name="Xia L."/>
            <person name="Froenicke L."/>
            <person name="Lavelle D.O."/>
            <person name="Truco M.J."/>
            <person name="Xia R."/>
            <person name="Zhu S."/>
            <person name="Xu C."/>
            <person name="Xu H."/>
            <person name="Xu X."/>
            <person name="Cox K."/>
            <person name="Korf I."/>
            <person name="Meyers B.C."/>
            <person name="Michelmore R.W."/>
        </authorList>
    </citation>
    <scope>NUCLEOTIDE SEQUENCE [LARGE SCALE GENOMIC DNA]</scope>
    <source>
        <strain evidence="3">cv. Salinas</strain>
        <tissue evidence="2">Seedlings</tissue>
    </source>
</reference>
<dbReference type="InterPro" id="IPR057136">
    <property type="entry name" value="At2g35280_TPR_dom"/>
</dbReference>
<feature type="domain" description="At2g35280-like TPR" evidence="1">
    <location>
        <begin position="129"/>
        <end position="216"/>
    </location>
</feature>
<keyword evidence="3" id="KW-1185">Reference proteome</keyword>
<accession>A0A9R1V491</accession>
<sequence>MGYIFGCREDGSVDAGFEVVVVDIGVDDVVGGVGVDDGLDDIGVEVLVIDVSIKDCIVPVTKVLDVFSKGEVEVVSDVDQRRSGLWCPWMTYGPLVNRCKLFRDSITSDAIYKIIDTNRLRFRPLSIQQYEVISKCKKLNNPHILFNDGMAKYFTVGEELAGKQLLQDAVDHGQLDAIFILGMMLMAEGIERKQEALIVLNNAYVNTRRSWNLRHTCNKVQNHLARRSKQIKFHGLHRSCAKHPYVQRSKNLARCSRVSFKKIHYFPLTPRLKRLYASEATATSMRWHSENHGHDAGVMCHPSGSKA</sequence>
<organism evidence="2 3">
    <name type="scientific">Lactuca sativa</name>
    <name type="common">Garden lettuce</name>
    <dbReference type="NCBI Taxonomy" id="4236"/>
    <lineage>
        <taxon>Eukaryota</taxon>
        <taxon>Viridiplantae</taxon>
        <taxon>Streptophyta</taxon>
        <taxon>Embryophyta</taxon>
        <taxon>Tracheophyta</taxon>
        <taxon>Spermatophyta</taxon>
        <taxon>Magnoliopsida</taxon>
        <taxon>eudicotyledons</taxon>
        <taxon>Gunneridae</taxon>
        <taxon>Pentapetalae</taxon>
        <taxon>asterids</taxon>
        <taxon>campanulids</taxon>
        <taxon>Asterales</taxon>
        <taxon>Asteraceae</taxon>
        <taxon>Cichorioideae</taxon>
        <taxon>Cichorieae</taxon>
        <taxon>Lactucinae</taxon>
        <taxon>Lactuca</taxon>
    </lineage>
</organism>
<evidence type="ECO:0000313" key="2">
    <source>
        <dbReference type="EMBL" id="KAJ0197966.1"/>
    </source>
</evidence>
<dbReference type="Pfam" id="PF23310">
    <property type="entry name" value="TPR_27"/>
    <property type="match status" value="1"/>
</dbReference>
<dbReference type="Proteomes" id="UP000235145">
    <property type="component" value="Unassembled WGS sequence"/>
</dbReference>
<protein>
    <recommendedName>
        <fullName evidence="1">At2g35280-like TPR domain-containing protein</fullName>
    </recommendedName>
</protein>
<evidence type="ECO:0000313" key="3">
    <source>
        <dbReference type="Proteomes" id="UP000235145"/>
    </source>
</evidence>
<dbReference type="EMBL" id="NBSK02000007">
    <property type="protein sequence ID" value="KAJ0197966.1"/>
    <property type="molecule type" value="Genomic_DNA"/>
</dbReference>
<name>A0A9R1V491_LACSA</name>
<comment type="caution">
    <text evidence="2">The sequence shown here is derived from an EMBL/GenBank/DDBJ whole genome shotgun (WGS) entry which is preliminary data.</text>
</comment>
<proteinExistence type="predicted"/>
<evidence type="ECO:0000259" key="1">
    <source>
        <dbReference type="Pfam" id="PF23310"/>
    </source>
</evidence>
<gene>
    <name evidence="2" type="ORF">LSAT_V11C700374220</name>
</gene>